<dbReference type="PANTHER" id="PTHR45527">
    <property type="entry name" value="NONRIBOSOMAL PEPTIDE SYNTHETASE"/>
    <property type="match status" value="1"/>
</dbReference>
<dbReference type="Pfam" id="PF00668">
    <property type="entry name" value="Condensation"/>
    <property type="match status" value="1"/>
</dbReference>
<dbReference type="InterPro" id="IPR020806">
    <property type="entry name" value="PKS_PP-bd"/>
</dbReference>
<dbReference type="InterPro" id="IPR009081">
    <property type="entry name" value="PP-bd_ACP"/>
</dbReference>
<evidence type="ECO:0000313" key="6">
    <source>
        <dbReference type="Proteomes" id="UP001156690"/>
    </source>
</evidence>
<dbReference type="PROSITE" id="PS50075">
    <property type="entry name" value="CARRIER"/>
    <property type="match status" value="3"/>
</dbReference>
<evidence type="ECO:0000313" key="5">
    <source>
        <dbReference type="EMBL" id="GLQ72229.1"/>
    </source>
</evidence>
<feature type="domain" description="Carrier" evidence="4">
    <location>
        <begin position="433"/>
        <end position="508"/>
    </location>
</feature>
<feature type="domain" description="Carrier" evidence="4">
    <location>
        <begin position="607"/>
        <end position="682"/>
    </location>
</feature>
<dbReference type="Gene3D" id="3.30.559.30">
    <property type="entry name" value="Nonribosomal peptide synthetase, condensation domain"/>
    <property type="match status" value="1"/>
</dbReference>
<sequence length="1156" mass="128481">MTSNKHHLQEKSGRGNAVTEFEERVWMHHQQNEDGTSQYSAAYHLTGKTNIGRLVSSLSKLPQFVPSLNVCYQFDEDAGLLKLEGKAGSQSINIEAVDSVQDAISHLQGKQSTPIVLEIQSPIQFTVYICEESEVVLGVISNQILNGEVSWKEIFEVLSSLYNHGLSAIDNLSQTPHRLGYTPLSKLHDLSESRLPWIKRPTQGIDLVQTGVSEDVSSYLQAPVPRKFSTSIQRNSYEKRFGRTMSEVEILAATAVLFARYVSESNGLESLDVFVPADISQKDREISGSMIESGLTHLTLGDVNVDLGQAIAEVVAPLNSERPSAACYDTFSESAALVTWLVDPANHISMEDVEAKKLPIAPLHPKFEISLGVGIDQQGELGFELVTGSTVSPHIGAYLFEQFIAYIDGERVAKPVVEVQSILSKDELKPVIKQTRSISDVILSEFREALASDNMTKDDDFFDFGGHSLIATRVIGRLLTNHGIEVHINDLFSHPTATELARHAKSDDSIESATEAETTKTSYVELILAEFREALASDTMTAEDDFFDFGGHSLIATRVIGKLLTNHGIEVHINDLFSNPTAEELAKLAKGDDEIDSIETTAVRADTKKRSNVELILAEFKEALAFDSMVATDDFFDCGGHSLIATRVIGRLLTNYNLEVNINDLFSYPTAQSLAEHAVSCSSAQEEGQGASSQVGSSSAPLSLAQNSLWKAITKYSKFGLDNIFNLPFALRFLDEVDEVVFGEAYRDILVRHTGLRTQFFNNNGNPIQTVVDAKDIDNYKWFWTSDECESEDRDEFLKQEASYAFDLENDLPIRMRFIRCKESGLQFLSILFHHIVLDEWSVNLMMDELVHAYKQRLQGKSPVWRSEPLPFHEFARQQRGSDVNQKHLDYWLNNLKDVPWATPIFPKDHPLSNTAETSVGEGGWVEIQIEKEVREGLYALAKSQRASLFNVVYASIATSLHFLGAPEKLIVGTPSAGRLDAEYFDTIGYFTTIVVHLVKFADVKTVAELIAQVKNNINESMSYTDIPIDLIEEGLVEGEPDVDGHMFEVFIQLHAKNKFNGALELPNGDRLDFQQVDPDKSESGLGLQFEVMEEVVNGEQVLRVMMSYMSNNYSSAQVELLSDTVSSLFAEFAKSAKGDQSLEAIKGRVIESEMV</sequence>
<dbReference type="EMBL" id="BSNX01000012">
    <property type="protein sequence ID" value="GLQ72229.1"/>
    <property type="molecule type" value="Genomic_DNA"/>
</dbReference>
<dbReference type="PROSITE" id="PS00012">
    <property type="entry name" value="PHOSPHOPANTETHEINE"/>
    <property type="match status" value="3"/>
</dbReference>
<dbReference type="InterPro" id="IPR023213">
    <property type="entry name" value="CAT-like_dom_sf"/>
</dbReference>
<dbReference type="SUPFAM" id="SSF47336">
    <property type="entry name" value="ACP-like"/>
    <property type="match status" value="3"/>
</dbReference>
<dbReference type="Pfam" id="PF00550">
    <property type="entry name" value="PP-binding"/>
    <property type="match status" value="3"/>
</dbReference>
<dbReference type="InterPro" id="IPR036736">
    <property type="entry name" value="ACP-like_sf"/>
</dbReference>
<dbReference type="SMART" id="SM00823">
    <property type="entry name" value="PKS_PP"/>
    <property type="match status" value="3"/>
</dbReference>
<dbReference type="InterPro" id="IPR006162">
    <property type="entry name" value="Ppantetheine_attach_site"/>
</dbReference>
<dbReference type="Proteomes" id="UP001156690">
    <property type="component" value="Unassembled WGS sequence"/>
</dbReference>
<evidence type="ECO:0000256" key="2">
    <source>
        <dbReference type="ARBA" id="ARBA00022450"/>
    </source>
</evidence>
<dbReference type="RefSeq" id="WP_126606309.1">
    <property type="nucleotide sequence ID" value="NZ_AP025145.1"/>
</dbReference>
<dbReference type="Gene3D" id="3.30.559.10">
    <property type="entry name" value="Chloramphenicol acetyltransferase-like domain"/>
    <property type="match status" value="2"/>
</dbReference>
<name>A0AAV5NPF7_9VIBR</name>
<dbReference type="Gene3D" id="1.10.1200.10">
    <property type="entry name" value="ACP-like"/>
    <property type="match status" value="2"/>
</dbReference>
<dbReference type="GO" id="GO:0031177">
    <property type="term" value="F:phosphopantetheine binding"/>
    <property type="evidence" value="ECO:0007669"/>
    <property type="project" value="InterPro"/>
</dbReference>
<dbReference type="GO" id="GO:0005737">
    <property type="term" value="C:cytoplasm"/>
    <property type="evidence" value="ECO:0007669"/>
    <property type="project" value="TreeGrafter"/>
</dbReference>
<reference evidence="6" key="1">
    <citation type="journal article" date="2019" name="Int. J. Syst. Evol. Microbiol.">
        <title>The Global Catalogue of Microorganisms (GCM) 10K type strain sequencing project: providing services to taxonomists for standard genome sequencing and annotation.</title>
        <authorList>
            <consortium name="The Broad Institute Genomics Platform"/>
            <consortium name="The Broad Institute Genome Sequencing Center for Infectious Disease"/>
            <person name="Wu L."/>
            <person name="Ma J."/>
        </authorList>
    </citation>
    <scope>NUCLEOTIDE SEQUENCE [LARGE SCALE GENOMIC DNA]</scope>
    <source>
        <strain evidence="6">NBRC 15640</strain>
    </source>
</reference>
<dbReference type="Gene3D" id="3.40.50.1820">
    <property type="entry name" value="alpha/beta hydrolase"/>
    <property type="match status" value="1"/>
</dbReference>
<keyword evidence="3" id="KW-0597">Phosphoprotein</keyword>
<evidence type="ECO:0000259" key="4">
    <source>
        <dbReference type="PROSITE" id="PS50075"/>
    </source>
</evidence>
<accession>A0AAV5NPF7</accession>
<dbReference type="GO" id="GO:0043041">
    <property type="term" value="P:amino acid activation for nonribosomal peptide biosynthetic process"/>
    <property type="evidence" value="ECO:0007669"/>
    <property type="project" value="TreeGrafter"/>
</dbReference>
<keyword evidence="6" id="KW-1185">Reference proteome</keyword>
<evidence type="ECO:0000256" key="3">
    <source>
        <dbReference type="ARBA" id="ARBA00022553"/>
    </source>
</evidence>
<feature type="domain" description="Carrier" evidence="4">
    <location>
        <begin position="518"/>
        <end position="593"/>
    </location>
</feature>
<dbReference type="GO" id="GO:0044550">
    <property type="term" value="P:secondary metabolite biosynthetic process"/>
    <property type="evidence" value="ECO:0007669"/>
    <property type="project" value="TreeGrafter"/>
</dbReference>
<organism evidence="5 6">
    <name type="scientific">Vibrio penaeicida</name>
    <dbReference type="NCBI Taxonomy" id="104609"/>
    <lineage>
        <taxon>Bacteria</taxon>
        <taxon>Pseudomonadati</taxon>
        <taxon>Pseudomonadota</taxon>
        <taxon>Gammaproteobacteria</taxon>
        <taxon>Vibrionales</taxon>
        <taxon>Vibrionaceae</taxon>
        <taxon>Vibrio</taxon>
    </lineage>
</organism>
<gene>
    <name evidence="5" type="ORF">GCM10007932_15890</name>
</gene>
<comment type="caution">
    <text evidence="5">The sequence shown here is derived from an EMBL/GenBank/DDBJ whole genome shotgun (WGS) entry which is preliminary data.</text>
</comment>
<proteinExistence type="predicted"/>
<dbReference type="AlphaFoldDB" id="A0AAV5NPF7"/>
<dbReference type="InterPro" id="IPR029058">
    <property type="entry name" value="AB_hydrolase_fold"/>
</dbReference>
<dbReference type="PANTHER" id="PTHR45527:SF1">
    <property type="entry name" value="FATTY ACID SYNTHASE"/>
    <property type="match status" value="1"/>
</dbReference>
<comment type="cofactor">
    <cofactor evidence="1">
        <name>pantetheine 4'-phosphate</name>
        <dbReference type="ChEBI" id="CHEBI:47942"/>
    </cofactor>
</comment>
<dbReference type="SUPFAM" id="SSF52777">
    <property type="entry name" value="CoA-dependent acyltransferases"/>
    <property type="match status" value="3"/>
</dbReference>
<dbReference type="GO" id="GO:0003824">
    <property type="term" value="F:catalytic activity"/>
    <property type="evidence" value="ECO:0007669"/>
    <property type="project" value="InterPro"/>
</dbReference>
<dbReference type="InterPro" id="IPR001242">
    <property type="entry name" value="Condensation_dom"/>
</dbReference>
<evidence type="ECO:0000256" key="1">
    <source>
        <dbReference type="ARBA" id="ARBA00001957"/>
    </source>
</evidence>
<protein>
    <recommendedName>
        <fullName evidence="4">Carrier domain-containing protein</fullName>
    </recommendedName>
</protein>
<keyword evidence="2" id="KW-0596">Phosphopantetheine</keyword>